<keyword evidence="1" id="KW-0732">Signal</keyword>
<dbReference type="InterPro" id="IPR010916">
    <property type="entry name" value="TonB_box_CS"/>
</dbReference>
<name>A0A841P3S9_9HYPH</name>
<dbReference type="RefSeq" id="WP_184871322.1">
    <property type="nucleotide sequence ID" value="NZ_JACHEF010000001.1"/>
</dbReference>
<feature type="signal peptide" evidence="1">
    <location>
        <begin position="1"/>
        <end position="21"/>
    </location>
</feature>
<reference evidence="2 3" key="1">
    <citation type="submission" date="2020-08" db="EMBL/GenBank/DDBJ databases">
        <title>Genomic Encyclopedia of Type Strains, Phase IV (KMG-IV): sequencing the most valuable type-strain genomes for metagenomic binning, comparative biology and taxonomic classification.</title>
        <authorList>
            <person name="Goeker M."/>
        </authorList>
    </citation>
    <scope>NUCLEOTIDE SEQUENCE [LARGE SCALE GENOMIC DNA]</scope>
    <source>
        <strain evidence="2 3">DSM 100039</strain>
    </source>
</reference>
<sequence>MKTMIMCALALSIGLPAIASAAEADVVIRTHHRHHNSVRIINEDGQRLHHRRHGEVAFYDHGRRHHYRDTVVVRRHHRPDTVVVTGSVSTHRHYRHHPVVIENDGY</sequence>
<dbReference type="AlphaFoldDB" id="A0A841P3S9"/>
<protein>
    <submittedName>
        <fullName evidence="2">Uncharacterized protein</fullName>
    </submittedName>
</protein>
<organism evidence="2 3">
    <name type="scientific">Mesorhizobium sangaii</name>
    <dbReference type="NCBI Taxonomy" id="505389"/>
    <lineage>
        <taxon>Bacteria</taxon>
        <taxon>Pseudomonadati</taxon>
        <taxon>Pseudomonadota</taxon>
        <taxon>Alphaproteobacteria</taxon>
        <taxon>Hyphomicrobiales</taxon>
        <taxon>Phyllobacteriaceae</taxon>
        <taxon>Mesorhizobium</taxon>
    </lineage>
</organism>
<proteinExistence type="predicted"/>
<evidence type="ECO:0000256" key="1">
    <source>
        <dbReference type="SAM" id="SignalP"/>
    </source>
</evidence>
<dbReference type="PROSITE" id="PS00430">
    <property type="entry name" value="TONB_DEPENDENT_REC_1"/>
    <property type="match status" value="1"/>
</dbReference>
<dbReference type="EMBL" id="JACHEF010000001">
    <property type="protein sequence ID" value="MBB6408221.1"/>
    <property type="molecule type" value="Genomic_DNA"/>
</dbReference>
<evidence type="ECO:0000313" key="3">
    <source>
        <dbReference type="Proteomes" id="UP000556329"/>
    </source>
</evidence>
<keyword evidence="3" id="KW-1185">Reference proteome</keyword>
<dbReference type="Proteomes" id="UP000556329">
    <property type="component" value="Unassembled WGS sequence"/>
</dbReference>
<feature type="chain" id="PRO_5032787447" evidence="1">
    <location>
        <begin position="22"/>
        <end position="106"/>
    </location>
</feature>
<evidence type="ECO:0000313" key="2">
    <source>
        <dbReference type="EMBL" id="MBB6408221.1"/>
    </source>
</evidence>
<comment type="caution">
    <text evidence="2">The sequence shown here is derived from an EMBL/GenBank/DDBJ whole genome shotgun (WGS) entry which is preliminary data.</text>
</comment>
<accession>A0A841P3S9</accession>
<gene>
    <name evidence="2" type="ORF">HNQ71_000865</name>
</gene>